<keyword evidence="7 9" id="KW-0460">Magnesium</keyword>
<evidence type="ECO:0000256" key="7">
    <source>
        <dbReference type="ARBA" id="ARBA00022842"/>
    </source>
</evidence>
<evidence type="ECO:0000256" key="3">
    <source>
        <dbReference type="ARBA" id="ARBA00022553"/>
    </source>
</evidence>
<evidence type="ECO:0000256" key="11">
    <source>
        <dbReference type="RuleBase" id="RU003947"/>
    </source>
</evidence>
<comment type="cofactor">
    <cofactor evidence="9">
        <name>Zn(2+)</name>
        <dbReference type="ChEBI" id="CHEBI:29105"/>
    </cofactor>
    <text evidence="9">Binds 2 Zn(2+) ions.</text>
</comment>
<comment type="caution">
    <text evidence="13">The sequence shown here is derived from an EMBL/GenBank/DDBJ whole genome shotgun (WGS) entry which is preliminary data.</text>
</comment>
<feature type="active site" description="Phosphoserine intermediate" evidence="8">
    <location>
        <position position="76"/>
    </location>
</feature>
<dbReference type="PROSITE" id="PS00123">
    <property type="entry name" value="ALKALINE_PHOSPHATASE"/>
    <property type="match status" value="1"/>
</dbReference>
<keyword evidence="3" id="KW-0597">Phosphoprotein</keyword>
<evidence type="ECO:0000256" key="6">
    <source>
        <dbReference type="ARBA" id="ARBA00022833"/>
    </source>
</evidence>
<evidence type="ECO:0000256" key="2">
    <source>
        <dbReference type="ARBA" id="ARBA00012647"/>
    </source>
</evidence>
<evidence type="ECO:0000256" key="10">
    <source>
        <dbReference type="RuleBase" id="RU003946"/>
    </source>
</evidence>
<feature type="binding site" evidence="9">
    <location>
        <position position="28"/>
    </location>
    <ligand>
        <name>Mg(2+)</name>
        <dbReference type="ChEBI" id="CHEBI:18420"/>
    </ligand>
</feature>
<evidence type="ECO:0000256" key="1">
    <source>
        <dbReference type="ARBA" id="ARBA00005984"/>
    </source>
</evidence>
<evidence type="ECO:0000256" key="4">
    <source>
        <dbReference type="ARBA" id="ARBA00022723"/>
    </source>
</evidence>
<evidence type="ECO:0000313" key="14">
    <source>
        <dbReference type="Proteomes" id="UP000187283"/>
    </source>
</evidence>
<dbReference type="Gene3D" id="3.40.720.10">
    <property type="entry name" value="Alkaline Phosphatase, subunit A"/>
    <property type="match status" value="1"/>
</dbReference>
<keyword evidence="6 9" id="KW-0862">Zinc</keyword>
<feature type="binding site" evidence="9">
    <location>
        <position position="424"/>
    </location>
    <ligand>
        <name>Zn(2+)</name>
        <dbReference type="ChEBI" id="CHEBI:29105"/>
        <label>2</label>
    </ligand>
</feature>
<feature type="binding site" evidence="9">
    <location>
        <position position="314"/>
    </location>
    <ligand>
        <name>Zn(2+)</name>
        <dbReference type="ChEBI" id="CHEBI:29105"/>
        <label>2</label>
    </ligand>
</feature>
<dbReference type="GO" id="GO:0046872">
    <property type="term" value="F:metal ion binding"/>
    <property type="evidence" value="ECO:0007669"/>
    <property type="project" value="UniProtKB-KW"/>
</dbReference>
<feature type="binding site" evidence="9">
    <location>
        <position position="313"/>
    </location>
    <ligand>
        <name>Zn(2+)</name>
        <dbReference type="ChEBI" id="CHEBI:29105"/>
        <label>2</label>
    </ligand>
</feature>
<dbReference type="OrthoDB" id="7392499at2759"/>
<feature type="binding site" evidence="9">
    <location>
        <position position="271"/>
    </location>
    <ligand>
        <name>Zn(2+)</name>
        <dbReference type="ChEBI" id="CHEBI:29105"/>
        <label>2</label>
    </ligand>
</feature>
<protein>
    <recommendedName>
        <fullName evidence="2 11">Alkaline phosphatase</fullName>
        <ecNumber evidence="2 11">3.1.3.1</ecNumber>
    </recommendedName>
</protein>
<dbReference type="InterPro" id="IPR017850">
    <property type="entry name" value="Alkaline_phosphatase_core_sf"/>
</dbReference>
<dbReference type="InterPro" id="IPR018299">
    <property type="entry name" value="Alkaline_phosphatase_AS"/>
</dbReference>
<sequence>MSRCLTSKKSKAFAKSDGPINVILMISDGFGPASETMARQFYQSTNRLPVSWKSPLDDILVGASRTQSSDSLITDSAAGATAFSCAMKSYNGAIGVDPSKNACGTILEAAKLKGMFTGLVATSRITHATPGSFSAHVVNRDMEDLIAQYQIGNFSLGPVVDLMFGGGRCFFLPKSDPESCRKDDRDLISEAKNKGFTSISSLEQLNSLNSNQKLPLMGLFSGSHMDYEIDRDPSQQPSLSSMADKAIKILTESSSKANTGFFLMIEGSRIDMAAHSNDPATHVREIISYWDTVKLVRKFVDENPNTVVISVSDHETGGLSVAKQLGPEYPDYFWKPEALVNVKMSIEKISKKLLYFFTDNLNSNLEKKKEFVKSVVFAKWLEIHDYNDDEVNALTNTDKSTVLRQHLSDIVSKRALLGWATHGHSAVDVNLYAHGYESSQLRGNKENTDVGTFIKNILDLDLSSVTKMISNDPVQQITPFSASEWLG</sequence>
<evidence type="ECO:0000256" key="5">
    <source>
        <dbReference type="ARBA" id="ARBA00022801"/>
    </source>
</evidence>
<dbReference type="GO" id="GO:0004035">
    <property type="term" value="F:alkaline phosphatase activity"/>
    <property type="evidence" value="ECO:0007669"/>
    <property type="project" value="UniProtKB-EC"/>
</dbReference>
<name>A0A1R1YEL2_9FUNG</name>
<dbReference type="EMBL" id="LSSN01004681">
    <property type="protein sequence ID" value="OMJ11119.1"/>
    <property type="molecule type" value="Genomic_DNA"/>
</dbReference>
<dbReference type="SMART" id="SM00098">
    <property type="entry name" value="alkPPc"/>
    <property type="match status" value="1"/>
</dbReference>
<comment type="similarity">
    <text evidence="1 10">Belongs to the alkaline phosphatase family.</text>
</comment>
<proteinExistence type="inferred from homology"/>
<dbReference type="Pfam" id="PF00245">
    <property type="entry name" value="Alk_phosphatase"/>
    <property type="match status" value="1"/>
</dbReference>
<dbReference type="PANTHER" id="PTHR11596:SF5">
    <property type="entry name" value="ALKALINE PHOSPHATASE"/>
    <property type="match status" value="1"/>
</dbReference>
<evidence type="ECO:0000313" key="12">
    <source>
        <dbReference type="EMBL" id="OMJ11119.1"/>
    </source>
</evidence>
<gene>
    <name evidence="13" type="ORF">AYI70_g951</name>
    <name evidence="12" type="ORF">AYI70_g9911</name>
</gene>
<dbReference type="PANTHER" id="PTHR11596">
    <property type="entry name" value="ALKALINE PHOSPHATASE"/>
    <property type="match status" value="1"/>
</dbReference>
<feature type="binding site" evidence="9">
    <location>
        <position position="28"/>
    </location>
    <ligand>
        <name>Zn(2+)</name>
        <dbReference type="ChEBI" id="CHEBI:29105"/>
        <label>2</label>
    </ligand>
</feature>
<evidence type="ECO:0000256" key="9">
    <source>
        <dbReference type="PIRSR" id="PIRSR601952-2"/>
    </source>
</evidence>
<dbReference type="STRING" id="133412.A0A1R1YEL2"/>
<comment type="catalytic activity">
    <reaction evidence="11">
        <text>a phosphate monoester + H2O = an alcohol + phosphate</text>
        <dbReference type="Rhea" id="RHEA:15017"/>
        <dbReference type="ChEBI" id="CHEBI:15377"/>
        <dbReference type="ChEBI" id="CHEBI:30879"/>
        <dbReference type="ChEBI" id="CHEBI:43474"/>
        <dbReference type="ChEBI" id="CHEBI:67140"/>
        <dbReference type="EC" id="3.1.3.1"/>
    </reaction>
</comment>
<dbReference type="Proteomes" id="UP000187283">
    <property type="component" value="Unassembled WGS sequence"/>
</dbReference>
<evidence type="ECO:0000256" key="8">
    <source>
        <dbReference type="PIRSR" id="PIRSR601952-1"/>
    </source>
</evidence>
<keyword evidence="5 11" id="KW-0378">Hydrolase</keyword>
<dbReference type="EMBL" id="LSSN01000184">
    <property type="protein sequence ID" value="OMJ25352.1"/>
    <property type="molecule type" value="Genomic_DNA"/>
</dbReference>
<dbReference type="AlphaFoldDB" id="A0A1R1YEL2"/>
<keyword evidence="14" id="KW-1185">Reference proteome</keyword>
<dbReference type="Gene3D" id="1.10.60.40">
    <property type="match status" value="1"/>
</dbReference>
<evidence type="ECO:0000313" key="13">
    <source>
        <dbReference type="EMBL" id="OMJ25352.1"/>
    </source>
</evidence>
<dbReference type="PRINTS" id="PR00113">
    <property type="entry name" value="ALKPHPHTASE"/>
</dbReference>
<dbReference type="SUPFAM" id="SSF53649">
    <property type="entry name" value="Alkaline phosphatase-like"/>
    <property type="match status" value="1"/>
</dbReference>
<accession>A0A1R1YEL2</accession>
<feature type="binding site" evidence="9">
    <location>
        <position position="266"/>
    </location>
    <ligand>
        <name>Mg(2+)</name>
        <dbReference type="ChEBI" id="CHEBI:18420"/>
    </ligand>
</feature>
<feature type="binding site" evidence="9">
    <location>
        <position position="275"/>
    </location>
    <ligand>
        <name>Zn(2+)</name>
        <dbReference type="ChEBI" id="CHEBI:29105"/>
        <label>2</label>
    </ligand>
</feature>
<feature type="binding site" evidence="9">
    <location>
        <position position="129"/>
    </location>
    <ligand>
        <name>Mg(2+)</name>
        <dbReference type="ChEBI" id="CHEBI:18420"/>
    </ligand>
</feature>
<dbReference type="InterPro" id="IPR001952">
    <property type="entry name" value="Alkaline_phosphatase"/>
</dbReference>
<organism evidence="13 14">
    <name type="scientific">Smittium culicis</name>
    <dbReference type="NCBI Taxonomy" id="133412"/>
    <lineage>
        <taxon>Eukaryota</taxon>
        <taxon>Fungi</taxon>
        <taxon>Fungi incertae sedis</taxon>
        <taxon>Zoopagomycota</taxon>
        <taxon>Kickxellomycotina</taxon>
        <taxon>Harpellomycetes</taxon>
        <taxon>Harpellales</taxon>
        <taxon>Legeriomycetaceae</taxon>
        <taxon>Smittium</taxon>
    </lineage>
</organism>
<comment type="cofactor">
    <cofactor evidence="9">
        <name>Mg(2+)</name>
        <dbReference type="ChEBI" id="CHEBI:18420"/>
    </cofactor>
    <text evidence="9">Binds 1 Mg(2+) ion.</text>
</comment>
<dbReference type="EC" id="3.1.3.1" evidence="2 11"/>
<dbReference type="CDD" id="cd16012">
    <property type="entry name" value="ALP"/>
    <property type="match status" value="1"/>
</dbReference>
<reference evidence="13 14" key="1">
    <citation type="submission" date="2017-01" db="EMBL/GenBank/DDBJ databases">
        <authorList>
            <person name="Mah S.A."/>
            <person name="Swanson W.J."/>
            <person name="Moy G.W."/>
            <person name="Vacquier V.D."/>
        </authorList>
    </citation>
    <scope>NUCLEOTIDE SEQUENCE [LARGE SCALE GENOMIC DNA]</scope>
    <source>
        <strain evidence="13 14">GSMNP</strain>
    </source>
</reference>
<feature type="binding site" evidence="9">
    <location>
        <position position="127"/>
    </location>
    <ligand>
        <name>Mg(2+)</name>
        <dbReference type="ChEBI" id="CHEBI:18420"/>
    </ligand>
</feature>
<keyword evidence="4 9" id="KW-0479">Metal-binding</keyword>
<dbReference type="GO" id="GO:0000329">
    <property type="term" value="C:fungal-type vacuole membrane"/>
    <property type="evidence" value="ECO:0007669"/>
    <property type="project" value="TreeGrafter"/>
</dbReference>